<keyword evidence="1" id="KW-0812">Transmembrane</keyword>
<evidence type="ECO:0000313" key="3">
    <source>
        <dbReference type="Proteomes" id="UP000279446"/>
    </source>
</evidence>
<organism evidence="2 3">
    <name type="scientific">Paenibacillus anaericanus</name>
    <dbReference type="NCBI Taxonomy" id="170367"/>
    <lineage>
        <taxon>Bacteria</taxon>
        <taxon>Bacillati</taxon>
        <taxon>Bacillota</taxon>
        <taxon>Bacilli</taxon>
        <taxon>Bacillales</taxon>
        <taxon>Paenibacillaceae</taxon>
        <taxon>Paenibacillus</taxon>
    </lineage>
</organism>
<evidence type="ECO:0000313" key="2">
    <source>
        <dbReference type="EMBL" id="RUT48579.1"/>
    </source>
</evidence>
<feature type="transmembrane region" description="Helical" evidence="1">
    <location>
        <begin position="37"/>
        <end position="57"/>
    </location>
</feature>
<reference evidence="2 3" key="1">
    <citation type="submission" date="2018-12" db="EMBL/GenBank/DDBJ databases">
        <authorList>
            <person name="Sun L."/>
            <person name="Chen Z."/>
        </authorList>
    </citation>
    <scope>NUCLEOTIDE SEQUENCE [LARGE SCALE GENOMIC DNA]</scope>
    <source>
        <strain evidence="2 3">DSM 15890</strain>
    </source>
</reference>
<proteinExistence type="predicted"/>
<dbReference type="EMBL" id="RZNY01000001">
    <property type="protein sequence ID" value="RUT48579.1"/>
    <property type="molecule type" value="Genomic_DNA"/>
</dbReference>
<dbReference type="AlphaFoldDB" id="A0A3S1KC21"/>
<protein>
    <submittedName>
        <fullName evidence="2">Uncharacterized protein</fullName>
    </submittedName>
</protein>
<dbReference type="Proteomes" id="UP000279446">
    <property type="component" value="Unassembled WGS sequence"/>
</dbReference>
<accession>A0A3S1KC21</accession>
<keyword evidence="3" id="KW-1185">Reference proteome</keyword>
<keyword evidence="1" id="KW-0472">Membrane</keyword>
<evidence type="ECO:0000256" key="1">
    <source>
        <dbReference type="SAM" id="Phobius"/>
    </source>
</evidence>
<comment type="caution">
    <text evidence="2">The sequence shown here is derived from an EMBL/GenBank/DDBJ whole genome shotgun (WGS) entry which is preliminary data.</text>
</comment>
<name>A0A3S1KC21_9BACL</name>
<dbReference type="OrthoDB" id="2658260at2"/>
<gene>
    <name evidence="2" type="ORF">EJP82_01160</name>
</gene>
<keyword evidence="1" id="KW-1133">Transmembrane helix</keyword>
<sequence>MMLLGVSTVPIIQFLAAGAVSHVIERNIERTGHGGRVIYVRIASTIVYISIGLYHFWDAMKLLGHLMGVHVYF</sequence>
<dbReference type="RefSeq" id="WP_127190173.1">
    <property type="nucleotide sequence ID" value="NZ_RZNY01000001.1"/>
</dbReference>